<keyword evidence="2" id="KW-1185">Reference proteome</keyword>
<dbReference type="EMBL" id="MU129016">
    <property type="protein sequence ID" value="KAF9510420.1"/>
    <property type="molecule type" value="Genomic_DNA"/>
</dbReference>
<proteinExistence type="predicted"/>
<evidence type="ECO:0000313" key="1">
    <source>
        <dbReference type="EMBL" id="KAF9510420.1"/>
    </source>
</evidence>
<gene>
    <name evidence="1" type="ORF">BS47DRAFT_1347977</name>
</gene>
<evidence type="ECO:0008006" key="3">
    <source>
        <dbReference type="Google" id="ProtNLM"/>
    </source>
</evidence>
<comment type="caution">
    <text evidence="1">The sequence shown here is derived from an EMBL/GenBank/DDBJ whole genome shotgun (WGS) entry which is preliminary data.</text>
</comment>
<dbReference type="Gene3D" id="3.80.10.10">
    <property type="entry name" value="Ribonuclease Inhibitor"/>
    <property type="match status" value="1"/>
</dbReference>
<dbReference type="AlphaFoldDB" id="A0A9P6AS24"/>
<name>A0A9P6AS24_9AGAM</name>
<dbReference type="Proteomes" id="UP000886523">
    <property type="component" value="Unassembled WGS sequence"/>
</dbReference>
<dbReference type="SUPFAM" id="SSF52047">
    <property type="entry name" value="RNI-like"/>
    <property type="match status" value="1"/>
</dbReference>
<accession>A0A9P6AS24</accession>
<protein>
    <recommendedName>
        <fullName evidence="3">F-box domain-containing protein</fullName>
    </recommendedName>
</protein>
<evidence type="ECO:0000313" key="2">
    <source>
        <dbReference type="Proteomes" id="UP000886523"/>
    </source>
</evidence>
<sequence>MDCATLSPPSACGKRCAPGLHMENPRWTSVVPALSIDYVPSAGGAPPENRRPTSFLHPLYPSSFTPPLSNLFSLPTSTMSTLPYDIIAMILAYFVPGIGAHKSRRELAAFASLAGVSHDWCTYVRPRLYGDISFIDGMSKPQRRLCCATLADSPQLASLVQTCTITGINEYEVDGLDIANSIEFQRALRNMCNLTALHLRRIDITHDILHSFALLENLDTLSLIGCVLDLADKDKTSASFAFALRTLVMHGTPSLGHDSLIAKLFASHRLQSLSIDSHSTKIGLQVLSQSAPSRLEKMYAEPSREQGALFANVLLQAPRLRDLGFTHGLRSLPLDPADLVSLRGSLSGLSRWAGPSAVMEYFLGPGPHDIEHIVLDQMVVLDAEDDAEFETLRPRNLVTSPEVEDLRIQAIQELLCRSGRLQRLDVVLSSSRSIKDIIGRCQPGLIELRVRCIEAPEHTVGLMEAAKALSKVASLREIHISSPPGYAEPEIERDLNLQYQVINHWSNTCSVDRIAFSAWMRWHRASQGSWTPFVTAPDVAQRKTARWRRKKYAVNDWEGHLAESLGLGSTCDTLSSTNRLVPSTQTPVVGSISLLAA</sequence>
<dbReference type="InterPro" id="IPR032675">
    <property type="entry name" value="LRR_dom_sf"/>
</dbReference>
<organism evidence="1 2">
    <name type="scientific">Hydnum rufescens UP504</name>
    <dbReference type="NCBI Taxonomy" id="1448309"/>
    <lineage>
        <taxon>Eukaryota</taxon>
        <taxon>Fungi</taxon>
        <taxon>Dikarya</taxon>
        <taxon>Basidiomycota</taxon>
        <taxon>Agaricomycotina</taxon>
        <taxon>Agaricomycetes</taxon>
        <taxon>Cantharellales</taxon>
        <taxon>Hydnaceae</taxon>
        <taxon>Hydnum</taxon>
    </lineage>
</organism>
<reference evidence="1" key="1">
    <citation type="journal article" date="2020" name="Nat. Commun.">
        <title>Large-scale genome sequencing of mycorrhizal fungi provides insights into the early evolution of symbiotic traits.</title>
        <authorList>
            <person name="Miyauchi S."/>
            <person name="Kiss E."/>
            <person name="Kuo A."/>
            <person name="Drula E."/>
            <person name="Kohler A."/>
            <person name="Sanchez-Garcia M."/>
            <person name="Morin E."/>
            <person name="Andreopoulos B."/>
            <person name="Barry K.W."/>
            <person name="Bonito G."/>
            <person name="Buee M."/>
            <person name="Carver A."/>
            <person name="Chen C."/>
            <person name="Cichocki N."/>
            <person name="Clum A."/>
            <person name="Culley D."/>
            <person name="Crous P.W."/>
            <person name="Fauchery L."/>
            <person name="Girlanda M."/>
            <person name="Hayes R.D."/>
            <person name="Keri Z."/>
            <person name="LaButti K."/>
            <person name="Lipzen A."/>
            <person name="Lombard V."/>
            <person name="Magnuson J."/>
            <person name="Maillard F."/>
            <person name="Murat C."/>
            <person name="Nolan M."/>
            <person name="Ohm R.A."/>
            <person name="Pangilinan J."/>
            <person name="Pereira M.F."/>
            <person name="Perotto S."/>
            <person name="Peter M."/>
            <person name="Pfister S."/>
            <person name="Riley R."/>
            <person name="Sitrit Y."/>
            <person name="Stielow J.B."/>
            <person name="Szollosi G."/>
            <person name="Zifcakova L."/>
            <person name="Stursova M."/>
            <person name="Spatafora J.W."/>
            <person name="Tedersoo L."/>
            <person name="Vaario L.M."/>
            <person name="Yamada A."/>
            <person name="Yan M."/>
            <person name="Wang P."/>
            <person name="Xu J."/>
            <person name="Bruns T."/>
            <person name="Baldrian P."/>
            <person name="Vilgalys R."/>
            <person name="Dunand C."/>
            <person name="Henrissat B."/>
            <person name="Grigoriev I.V."/>
            <person name="Hibbett D."/>
            <person name="Nagy L.G."/>
            <person name="Martin F.M."/>
        </authorList>
    </citation>
    <scope>NUCLEOTIDE SEQUENCE</scope>
    <source>
        <strain evidence="1">UP504</strain>
    </source>
</reference>